<keyword evidence="1" id="KW-0472">Membrane</keyword>
<dbReference type="OrthoDB" id="6075923at2759"/>
<keyword evidence="3" id="KW-1185">Reference proteome</keyword>
<name>A0A3R7QZS6_PENVA</name>
<reference evidence="2 3" key="2">
    <citation type="submission" date="2019-01" db="EMBL/GenBank/DDBJ databases">
        <title>The decoding of complex shrimp genome reveals the adaptation for benthos swimmer, frequently molting mechanism and breeding impact on genome.</title>
        <authorList>
            <person name="Sun Y."/>
            <person name="Gao Y."/>
            <person name="Yu Y."/>
        </authorList>
    </citation>
    <scope>NUCLEOTIDE SEQUENCE [LARGE SCALE GENOMIC DNA]</scope>
    <source>
        <tissue evidence="2">Muscle</tissue>
    </source>
</reference>
<dbReference type="Proteomes" id="UP000283509">
    <property type="component" value="Unassembled WGS sequence"/>
</dbReference>
<comment type="caution">
    <text evidence="2">The sequence shown here is derived from an EMBL/GenBank/DDBJ whole genome shotgun (WGS) entry which is preliminary data.</text>
</comment>
<dbReference type="AlphaFoldDB" id="A0A3R7QZS6"/>
<feature type="transmembrane region" description="Helical" evidence="1">
    <location>
        <begin position="27"/>
        <end position="47"/>
    </location>
</feature>
<evidence type="ECO:0000313" key="3">
    <source>
        <dbReference type="Proteomes" id="UP000283509"/>
    </source>
</evidence>
<proteinExistence type="predicted"/>
<sequence length="110" mass="12769">MIPNYIEFKESIYRALPIKEMHQYRHIFFSLLFGGGFVMYFAAVLIIKTKIEEEWSYWCEADGLLIVLTALVGLAIFYFQVLKRLLGKNHPLGRAFNTYVVASVNRISSK</sequence>
<dbReference type="EMBL" id="QCYY01000443">
    <property type="protein sequence ID" value="ROT85124.1"/>
    <property type="molecule type" value="Genomic_DNA"/>
</dbReference>
<keyword evidence="1" id="KW-0812">Transmembrane</keyword>
<feature type="transmembrane region" description="Helical" evidence="1">
    <location>
        <begin position="63"/>
        <end position="82"/>
    </location>
</feature>
<keyword evidence="1" id="KW-1133">Transmembrane helix</keyword>
<organism evidence="2 3">
    <name type="scientific">Penaeus vannamei</name>
    <name type="common">Whiteleg shrimp</name>
    <name type="synonym">Litopenaeus vannamei</name>
    <dbReference type="NCBI Taxonomy" id="6689"/>
    <lineage>
        <taxon>Eukaryota</taxon>
        <taxon>Metazoa</taxon>
        <taxon>Ecdysozoa</taxon>
        <taxon>Arthropoda</taxon>
        <taxon>Crustacea</taxon>
        <taxon>Multicrustacea</taxon>
        <taxon>Malacostraca</taxon>
        <taxon>Eumalacostraca</taxon>
        <taxon>Eucarida</taxon>
        <taxon>Decapoda</taxon>
        <taxon>Dendrobranchiata</taxon>
        <taxon>Penaeoidea</taxon>
        <taxon>Penaeidae</taxon>
        <taxon>Penaeus</taxon>
    </lineage>
</organism>
<evidence type="ECO:0000256" key="1">
    <source>
        <dbReference type="SAM" id="Phobius"/>
    </source>
</evidence>
<reference evidence="2 3" key="1">
    <citation type="submission" date="2018-04" db="EMBL/GenBank/DDBJ databases">
        <authorList>
            <person name="Zhang X."/>
            <person name="Yuan J."/>
            <person name="Li F."/>
            <person name="Xiang J."/>
        </authorList>
    </citation>
    <scope>NUCLEOTIDE SEQUENCE [LARGE SCALE GENOMIC DNA]</scope>
    <source>
        <tissue evidence="2">Muscle</tissue>
    </source>
</reference>
<evidence type="ECO:0000313" key="2">
    <source>
        <dbReference type="EMBL" id="ROT85124.1"/>
    </source>
</evidence>
<accession>A0A3R7QZS6</accession>
<protein>
    <submittedName>
        <fullName evidence="2">Uncharacterized protein</fullName>
    </submittedName>
</protein>
<gene>
    <name evidence="2" type="ORF">C7M84_021272</name>
</gene>